<keyword evidence="1" id="KW-0472">Membrane</keyword>
<comment type="caution">
    <text evidence="2">The sequence shown here is derived from an EMBL/GenBank/DDBJ whole genome shotgun (WGS) entry which is preliminary data.</text>
</comment>
<dbReference type="AlphaFoldDB" id="A0A433AUH1"/>
<evidence type="ECO:0000313" key="2">
    <source>
        <dbReference type="EMBL" id="RUP06356.1"/>
    </source>
</evidence>
<name>A0A433AUH1_9FUNG</name>
<dbReference type="EMBL" id="RBNI01016893">
    <property type="protein sequence ID" value="RUP06356.1"/>
    <property type="molecule type" value="Genomic_DNA"/>
</dbReference>
<evidence type="ECO:0000256" key="1">
    <source>
        <dbReference type="SAM" id="Phobius"/>
    </source>
</evidence>
<reference evidence="2 3" key="1">
    <citation type="journal article" date="2018" name="New Phytol.">
        <title>Phylogenomics of Endogonaceae and evolution of mycorrhizas within Mucoromycota.</title>
        <authorList>
            <person name="Chang Y."/>
            <person name="Desiro A."/>
            <person name="Na H."/>
            <person name="Sandor L."/>
            <person name="Lipzen A."/>
            <person name="Clum A."/>
            <person name="Barry K."/>
            <person name="Grigoriev I.V."/>
            <person name="Martin F.M."/>
            <person name="Stajich J.E."/>
            <person name="Smith M.E."/>
            <person name="Bonito G."/>
            <person name="Spatafora J.W."/>
        </authorList>
    </citation>
    <scope>NUCLEOTIDE SEQUENCE [LARGE SCALE GENOMIC DNA]</scope>
    <source>
        <strain evidence="2 3">GMNB39</strain>
    </source>
</reference>
<sequence length="64" mass="7152">MNYASVMVGALIFGALGSWIIWARHWFKGPVINLSTNELAEIQLDTDPTIAVSVENRFTEKETV</sequence>
<keyword evidence="3" id="KW-1185">Reference proteome</keyword>
<accession>A0A433AUH1</accession>
<gene>
    <name evidence="2" type="ORF">BC936DRAFT_140367</name>
</gene>
<proteinExistence type="predicted"/>
<feature type="transmembrane region" description="Helical" evidence="1">
    <location>
        <begin position="6"/>
        <end position="23"/>
    </location>
</feature>
<organism evidence="2 3">
    <name type="scientific">Jimgerdemannia flammicorona</name>
    <dbReference type="NCBI Taxonomy" id="994334"/>
    <lineage>
        <taxon>Eukaryota</taxon>
        <taxon>Fungi</taxon>
        <taxon>Fungi incertae sedis</taxon>
        <taxon>Mucoromycota</taxon>
        <taxon>Mucoromycotina</taxon>
        <taxon>Endogonomycetes</taxon>
        <taxon>Endogonales</taxon>
        <taxon>Endogonaceae</taxon>
        <taxon>Jimgerdemannia</taxon>
    </lineage>
</organism>
<protein>
    <submittedName>
        <fullName evidence="2">Uncharacterized protein</fullName>
    </submittedName>
</protein>
<keyword evidence="1" id="KW-0812">Transmembrane</keyword>
<dbReference type="OrthoDB" id="3257095at2759"/>
<dbReference type="Proteomes" id="UP000268093">
    <property type="component" value="Unassembled WGS sequence"/>
</dbReference>
<evidence type="ECO:0000313" key="3">
    <source>
        <dbReference type="Proteomes" id="UP000268093"/>
    </source>
</evidence>
<keyword evidence="1" id="KW-1133">Transmembrane helix</keyword>